<evidence type="ECO:0000313" key="3">
    <source>
        <dbReference type="Proteomes" id="UP000326505"/>
    </source>
</evidence>
<protein>
    <submittedName>
        <fullName evidence="2">Uncharacterized protein</fullName>
    </submittedName>
</protein>
<reference evidence="2 3" key="1">
    <citation type="submission" date="2017-09" db="EMBL/GenBank/DDBJ databases">
        <authorList>
            <person name="Lee N."/>
            <person name="Cho B.-K."/>
        </authorList>
    </citation>
    <scope>NUCLEOTIDE SEQUENCE [LARGE SCALE GENOMIC DNA]</scope>
    <source>
        <strain evidence="2 3">ATCC 27465</strain>
    </source>
</reference>
<dbReference type="EMBL" id="CP023690">
    <property type="protein sequence ID" value="QEV63600.1"/>
    <property type="molecule type" value="Genomic_DNA"/>
</dbReference>
<organism evidence="2 3">
    <name type="scientific">Streptomyces spectabilis</name>
    <dbReference type="NCBI Taxonomy" id="68270"/>
    <lineage>
        <taxon>Bacteria</taxon>
        <taxon>Bacillati</taxon>
        <taxon>Actinomycetota</taxon>
        <taxon>Actinomycetes</taxon>
        <taxon>Kitasatosporales</taxon>
        <taxon>Streptomycetaceae</taxon>
        <taxon>Streptomyces</taxon>
    </lineage>
</organism>
<accession>A0A5P2XKQ2</accession>
<evidence type="ECO:0000313" key="2">
    <source>
        <dbReference type="EMBL" id="QEV63600.1"/>
    </source>
</evidence>
<gene>
    <name evidence="2" type="ORF">CP982_36935</name>
</gene>
<feature type="region of interest" description="Disordered" evidence="1">
    <location>
        <begin position="135"/>
        <end position="184"/>
    </location>
</feature>
<dbReference type="Proteomes" id="UP000326505">
    <property type="component" value="Chromosome"/>
</dbReference>
<feature type="region of interest" description="Disordered" evidence="1">
    <location>
        <begin position="51"/>
        <end position="76"/>
    </location>
</feature>
<evidence type="ECO:0000256" key="1">
    <source>
        <dbReference type="SAM" id="MobiDB-lite"/>
    </source>
</evidence>
<name>A0A5P2XKQ2_STRST</name>
<proteinExistence type="predicted"/>
<dbReference type="AlphaFoldDB" id="A0A5P2XKQ2"/>
<sequence>MAAASDCDGPPLTASALVAADRAGHAARRPTHRWIRARQGVRRRCLRDVPSGTGLRAQAGQHWPTGRPGTQPPTHDVGRELRMITHARRARPRHVRAPRMGRSYALHGSRYLPYAAYEADESAGEVSTAAIHRPLAPSPRVGSASSKPGWGRIADNPRFQPPSSCQVRGTPATPLPRRTRVGTR</sequence>
<dbReference type="KEGG" id="sspb:CP982_36935"/>